<name>I0KD11_9BACT</name>
<dbReference type="InterPro" id="IPR013529">
    <property type="entry name" value="Glyco_hydro_42_N"/>
</dbReference>
<keyword evidence="5" id="KW-1185">Reference proteome</keyword>
<dbReference type="GO" id="GO:0004565">
    <property type="term" value="F:beta-galactosidase activity"/>
    <property type="evidence" value="ECO:0007669"/>
    <property type="project" value="InterPro"/>
</dbReference>
<gene>
    <name evidence="4" type="ORF">FAES_4014</name>
</gene>
<reference evidence="4 5" key="1">
    <citation type="journal article" date="2012" name="J. Bacteriol.">
        <title>Genome Sequence of Fibrella aestuarina BUZ 2T, a Filamentous Marine Bacterium.</title>
        <authorList>
            <person name="Filippini M."/>
            <person name="Qi W."/>
            <person name="Blom J."/>
            <person name="Goesmann A."/>
            <person name="Smits T.H."/>
            <person name="Bagheri H.C."/>
        </authorList>
    </citation>
    <scope>NUCLEOTIDE SEQUENCE [LARGE SCALE GENOMIC DNA]</scope>
    <source>
        <strain evidence="5">BUZ 2T</strain>
    </source>
</reference>
<dbReference type="GO" id="GO:0005975">
    <property type="term" value="P:carbohydrate metabolic process"/>
    <property type="evidence" value="ECO:0007669"/>
    <property type="project" value="InterPro"/>
</dbReference>
<dbReference type="Proteomes" id="UP000011058">
    <property type="component" value="Chromosome"/>
</dbReference>
<dbReference type="RefSeq" id="WP_015333113.1">
    <property type="nucleotide sequence ID" value="NC_020054.1"/>
</dbReference>
<dbReference type="PANTHER" id="PTHR36447:SF1">
    <property type="entry name" value="BETA-GALACTOSIDASE GANA"/>
    <property type="match status" value="1"/>
</dbReference>
<dbReference type="InterPro" id="IPR003476">
    <property type="entry name" value="Glyco_hydro_42"/>
</dbReference>
<evidence type="ECO:0000313" key="5">
    <source>
        <dbReference type="Proteomes" id="UP000011058"/>
    </source>
</evidence>
<dbReference type="eggNOG" id="COG1874">
    <property type="taxonomic scope" value="Bacteria"/>
</dbReference>
<proteinExistence type="predicted"/>
<evidence type="ECO:0000256" key="1">
    <source>
        <dbReference type="ARBA" id="ARBA00022801"/>
    </source>
</evidence>
<evidence type="ECO:0000259" key="3">
    <source>
        <dbReference type="Pfam" id="PF02449"/>
    </source>
</evidence>
<dbReference type="HOGENOM" id="CLU_261898_0_0_10"/>
<dbReference type="EMBL" id="HE796683">
    <property type="protein sequence ID" value="CCH02014.1"/>
    <property type="molecule type" value="Genomic_DNA"/>
</dbReference>
<dbReference type="Gene3D" id="3.20.20.80">
    <property type="entry name" value="Glycosidases"/>
    <property type="match status" value="1"/>
</dbReference>
<dbReference type="PATRIC" id="fig|1166018.3.peg.962"/>
<protein>
    <recommendedName>
        <fullName evidence="3">Glycoside hydrolase family 42 N-terminal domain-containing protein</fullName>
    </recommendedName>
</protein>
<dbReference type="SUPFAM" id="SSF51445">
    <property type="entry name" value="(Trans)glycosidases"/>
    <property type="match status" value="1"/>
</dbReference>
<dbReference type="GO" id="GO:0009341">
    <property type="term" value="C:beta-galactosidase complex"/>
    <property type="evidence" value="ECO:0007669"/>
    <property type="project" value="InterPro"/>
</dbReference>
<dbReference type="AlphaFoldDB" id="I0KD11"/>
<dbReference type="PANTHER" id="PTHR36447">
    <property type="entry name" value="BETA-GALACTOSIDASE GANA"/>
    <property type="match status" value="1"/>
</dbReference>
<dbReference type="InterPro" id="IPR017853">
    <property type="entry name" value="GH"/>
</dbReference>
<feature type="domain" description="Glycoside hydrolase family 42 N-terminal" evidence="3">
    <location>
        <begin position="898"/>
        <end position="993"/>
    </location>
</feature>
<dbReference type="STRING" id="1166018.FAES_4014"/>
<sequence length="1176" mass="130253">MSNLRLYPRPLGNFFAFPEQKAANVVNLRRFPIGPEGDPAWPVLVSTGLPFPAGVEAQKYFTNAGITHGEGNLMAALSLPVQRRWYMQSDAQIAEDAMAFRNNYAVGSAEYNALTTYGQNYNRQVLDGFYELWKALGRYSYATRFNGGVGIGASDIEVFSNTSAQAQSEIKRGWTTGWLLERNARGHSTPHLTYGIATICSDFVSYEANGSGNNDYPFRRPGADWQGANGLFDPNANEMVQAMRAAGHVSYVGRDKYWRSTHDDGTVFQLNADGSIKADGAGRALWRRANYPNETVTNYGVTARIYTEEPRNWIREWYVEAYKAIADWSFICNRTDAQKNYDGSDTPSAQRPYPQGTSDINPAMAYMRGCSWFRPTDTEAGLMYNNATGQMENIGEPESNRRIVNPRSHRYAAAIRSIFYHANVIWDDKGYAGFTPSRIFVANEGGAQVTKAPLKMGGIETTLAGIYQVRSQVLFRQYWDAGQIDFILPMKPIVKENGVSGEYEWEKPIVTMFKKTGGLEVWALWVWPCQNVNDATHERDMAVWIELPNGTKSASYKLKFKDRNVCFEGWQLPAGFESARAQDFRFQFQTLPVGSPSGFRTITWTGHYNVAFTGANPTPPAYISEDTTTTPPTDICALYTSGQTLALWYGETIKAWRTDDGTLYAAAAADGTGYKNRAWLVSTGQFTTQQAQCFADSNPKSTTPPPPPGTDPFVSYAQALRATRWVGPQIFLYGNSISSIDRQIVETAADNGANLFAPSFHWTNCEPTPGNYDWGAVDAALNLASTKNLKLAIRLVVTRGERNNEPAKNWDQFFTTADRMRDERGLVSRWNGEVAFSYDSSSAVNRAGQFITALLTHIRDSGKANRILAVSVVGNGYYEGEYQSGAQPADGDAVTDQLFDYSEYARQAFIGRMTAKYGTVAAANAAWGTSFGSWGAVQLPIVPRGDGGDTRGQWVHNSTYTRDFYVSRSKSLAAFNQTMAATIRAVSPNIQVFSENGSMYDRNCSGRGSWLLPALTDFLDGRKQNSTPFYPLALIQAINQMGGKWGADEVFCWKDQGTNTDYTLEQNLNHYKGALDAGASMVVLAGPQKPGSGEDANLAAQTLQRIAAIYANLRDTGYISGSPRFDYQDTMNLTTSGLLGNYGWEWWNGNSSLQNDYNKLTANGTKRVRLVLTNDL</sequence>
<dbReference type="KEGG" id="fae:FAES_4014"/>
<dbReference type="OrthoDB" id="927628at2"/>
<evidence type="ECO:0000313" key="4">
    <source>
        <dbReference type="EMBL" id="CCH02014.1"/>
    </source>
</evidence>
<keyword evidence="1" id="KW-0378">Hydrolase</keyword>
<keyword evidence="2" id="KW-0326">Glycosidase</keyword>
<accession>I0KD11</accession>
<dbReference type="Pfam" id="PF02449">
    <property type="entry name" value="Glyco_hydro_42"/>
    <property type="match status" value="1"/>
</dbReference>
<organism evidence="4 5">
    <name type="scientific">Fibrella aestuarina BUZ 2</name>
    <dbReference type="NCBI Taxonomy" id="1166018"/>
    <lineage>
        <taxon>Bacteria</taxon>
        <taxon>Pseudomonadati</taxon>
        <taxon>Bacteroidota</taxon>
        <taxon>Cytophagia</taxon>
        <taxon>Cytophagales</taxon>
        <taxon>Spirosomataceae</taxon>
        <taxon>Fibrella</taxon>
    </lineage>
</organism>
<evidence type="ECO:0000256" key="2">
    <source>
        <dbReference type="ARBA" id="ARBA00023295"/>
    </source>
</evidence>